<dbReference type="InterPro" id="IPR014729">
    <property type="entry name" value="Rossmann-like_a/b/a_fold"/>
</dbReference>
<evidence type="ECO:0000256" key="12">
    <source>
        <dbReference type="ARBA" id="ARBA00032041"/>
    </source>
</evidence>
<dbReference type="EMBL" id="DSDO01000181">
    <property type="protein sequence ID" value="HDR46584.1"/>
    <property type="molecule type" value="Genomic_DNA"/>
</dbReference>
<evidence type="ECO:0000256" key="5">
    <source>
        <dbReference type="ARBA" id="ARBA00023004"/>
    </source>
</evidence>
<dbReference type="GO" id="GO:0019379">
    <property type="term" value="P:sulfate assimilation, phosphoadenylyl sulfate reduction by phosphoadenylyl-sulfate reductase (thioredoxin)"/>
    <property type="evidence" value="ECO:0007669"/>
    <property type="project" value="UniProtKB-UniRule"/>
</dbReference>
<protein>
    <recommendedName>
        <fullName evidence="10 14">Adenosine 5'-phosphosulfate reductase</fullName>
        <shortName evidence="14">APS reductase</shortName>
        <ecNumber evidence="9 14">1.8.4.10</ecNumber>
    </recommendedName>
    <alternativeName>
        <fullName evidence="12 14">5'-adenylylsulfate reductase</fullName>
    </alternativeName>
    <alternativeName>
        <fullName evidence="11 14">Thioredoxin-dependent 5'-adenylylsulfate reductase</fullName>
    </alternativeName>
</protein>
<comment type="caution">
    <text evidence="16">The sequence shown here is derived from an EMBL/GenBank/DDBJ whole genome shotgun (WGS) entry which is preliminary data.</text>
</comment>
<dbReference type="PIRSF" id="PIRSF000857">
    <property type="entry name" value="PAPS_reductase"/>
    <property type="match status" value="1"/>
</dbReference>
<comment type="similarity">
    <text evidence="1 14">Belongs to the PAPS reductase family. CysH subfamily.</text>
</comment>
<keyword evidence="6 14" id="KW-0411">Iron-sulfur</keyword>
<dbReference type="GO" id="GO:0004604">
    <property type="term" value="F:phosphoadenylyl-sulfate reductase (thioredoxin) activity"/>
    <property type="evidence" value="ECO:0007669"/>
    <property type="project" value="UniProtKB-UniRule"/>
</dbReference>
<dbReference type="InterPro" id="IPR002500">
    <property type="entry name" value="PAPS_reduct_dom"/>
</dbReference>
<sequence>MKTTQSKIGQINPTAENAVTIPRFNTGDHPGAILRSGIVAADGPVALACSFSVEDVVIIDLLQEIAPETRIFALDTGRLNEETYETAEAISARYGVTIDWYFPEREAVEKLEREKGLFSFRNSLKNRKECCRIRKVEPLQRALKGLDGWITGMRRGQSATRGEIEPLEIDTAHGGIIKINPLAFWSTEKVWAYARQRHIPVNRLHHQGYPSIGCAPCTRAIEPGEDERAGRWWWESPEHKECGLHRRSQ</sequence>
<feature type="domain" description="Phosphoadenosine phosphosulphate reductase" evidence="15">
    <location>
        <begin position="45"/>
        <end position="220"/>
    </location>
</feature>
<dbReference type="PANTHER" id="PTHR46482:SF9">
    <property type="entry name" value="5'-ADENYLYLSULFATE REDUCTASE 1, CHLOROPLASTIC"/>
    <property type="match status" value="1"/>
</dbReference>
<dbReference type="NCBIfam" id="NF002537">
    <property type="entry name" value="PRK02090.1"/>
    <property type="match status" value="1"/>
</dbReference>
<keyword evidence="4 14" id="KW-0560">Oxidoreductase</keyword>
<dbReference type="Proteomes" id="UP000886162">
    <property type="component" value="Unassembled WGS sequence"/>
</dbReference>
<dbReference type="GO" id="GO:0005737">
    <property type="term" value="C:cytoplasm"/>
    <property type="evidence" value="ECO:0007669"/>
    <property type="project" value="UniProtKB-SubCell"/>
</dbReference>
<evidence type="ECO:0000256" key="14">
    <source>
        <dbReference type="HAMAP-Rule" id="MF_00063"/>
    </source>
</evidence>
<reference evidence="16" key="1">
    <citation type="journal article" date="2020" name="mSystems">
        <title>Genome- and Community-Level Interaction Insights into Carbon Utilization and Element Cycling Functions of Hydrothermarchaeota in Hydrothermal Sediment.</title>
        <authorList>
            <person name="Zhou Z."/>
            <person name="Liu Y."/>
            <person name="Xu W."/>
            <person name="Pan J."/>
            <person name="Luo Z.H."/>
            <person name="Li M."/>
        </authorList>
    </citation>
    <scope>NUCLEOTIDE SEQUENCE [LARGE SCALE GENOMIC DNA]</scope>
    <source>
        <strain evidence="16">SpSt-1220</strain>
    </source>
</reference>
<evidence type="ECO:0000256" key="8">
    <source>
        <dbReference type="ARBA" id="ARBA00024327"/>
    </source>
</evidence>
<organism evidence="16">
    <name type="scientific">Geoalkalibacter subterraneus</name>
    <dbReference type="NCBI Taxonomy" id="483547"/>
    <lineage>
        <taxon>Bacteria</taxon>
        <taxon>Pseudomonadati</taxon>
        <taxon>Thermodesulfobacteriota</taxon>
        <taxon>Desulfuromonadia</taxon>
        <taxon>Desulfuromonadales</taxon>
        <taxon>Geoalkalibacteraceae</taxon>
        <taxon>Geoalkalibacter</taxon>
    </lineage>
</organism>
<dbReference type="CDD" id="cd23945">
    <property type="entry name" value="PAPS_reductase"/>
    <property type="match status" value="1"/>
</dbReference>
<evidence type="ECO:0000256" key="4">
    <source>
        <dbReference type="ARBA" id="ARBA00023002"/>
    </source>
</evidence>
<dbReference type="PANTHER" id="PTHR46482">
    <property type="entry name" value="5'-ADENYLYLSULFATE REDUCTASE 3, CHLOROPLASTIC"/>
    <property type="match status" value="1"/>
</dbReference>
<keyword evidence="5 14" id="KW-0408">Iron</keyword>
<comment type="catalytic activity">
    <reaction evidence="13 14">
        <text>[thioredoxin]-disulfide + sulfite + AMP + 2 H(+) = adenosine 5'-phosphosulfate + [thioredoxin]-dithiol</text>
        <dbReference type="Rhea" id="RHEA:21976"/>
        <dbReference type="Rhea" id="RHEA-COMP:10698"/>
        <dbReference type="Rhea" id="RHEA-COMP:10700"/>
        <dbReference type="ChEBI" id="CHEBI:15378"/>
        <dbReference type="ChEBI" id="CHEBI:17359"/>
        <dbReference type="ChEBI" id="CHEBI:29950"/>
        <dbReference type="ChEBI" id="CHEBI:50058"/>
        <dbReference type="ChEBI" id="CHEBI:58243"/>
        <dbReference type="ChEBI" id="CHEBI:456215"/>
        <dbReference type="EC" id="1.8.4.10"/>
    </reaction>
</comment>
<dbReference type="GO" id="GO:0070814">
    <property type="term" value="P:hydrogen sulfide biosynthetic process"/>
    <property type="evidence" value="ECO:0007669"/>
    <property type="project" value="UniProtKB-UniRule"/>
</dbReference>
<dbReference type="Pfam" id="PF01507">
    <property type="entry name" value="PAPS_reduct"/>
    <property type="match status" value="1"/>
</dbReference>
<comment type="subcellular location">
    <subcellularLocation>
        <location evidence="14">Cytoplasm</location>
    </subcellularLocation>
</comment>
<keyword evidence="2 14" id="KW-0963">Cytoplasm</keyword>
<evidence type="ECO:0000259" key="15">
    <source>
        <dbReference type="Pfam" id="PF01507"/>
    </source>
</evidence>
<dbReference type="NCBIfam" id="TIGR00434">
    <property type="entry name" value="cysH"/>
    <property type="match status" value="1"/>
</dbReference>
<feature type="active site" description="Nucleophile; cysteine thiosulfonate intermediate" evidence="14">
    <location>
        <position position="242"/>
    </location>
</feature>
<comment type="pathway">
    <text evidence="8 14">Sulfur metabolism; hydrogen sulfide biosynthesis; sulfite from sulfate.</text>
</comment>
<feature type="binding site" evidence="14">
    <location>
        <position position="214"/>
    </location>
    <ligand>
        <name>[4Fe-4S] cluster</name>
        <dbReference type="ChEBI" id="CHEBI:49883"/>
    </ligand>
</feature>
<evidence type="ECO:0000256" key="1">
    <source>
        <dbReference type="ARBA" id="ARBA00009732"/>
    </source>
</evidence>
<evidence type="ECO:0000256" key="10">
    <source>
        <dbReference type="ARBA" id="ARBA00029514"/>
    </source>
</evidence>
<dbReference type="GO" id="GO:0019344">
    <property type="term" value="P:cysteine biosynthetic process"/>
    <property type="evidence" value="ECO:0007669"/>
    <property type="project" value="InterPro"/>
</dbReference>
<evidence type="ECO:0000256" key="6">
    <source>
        <dbReference type="ARBA" id="ARBA00023014"/>
    </source>
</evidence>
<dbReference type="InterPro" id="IPR004511">
    <property type="entry name" value="PAPS/APS_Rdtase"/>
</dbReference>
<feature type="binding site" evidence="14">
    <location>
        <position position="130"/>
    </location>
    <ligand>
        <name>[4Fe-4S] cluster</name>
        <dbReference type="ChEBI" id="CHEBI:49883"/>
    </ligand>
</feature>
<accession>A0A831LQ95</accession>
<dbReference type="SUPFAM" id="SSF52402">
    <property type="entry name" value="Adenine nucleotide alpha hydrolases-like"/>
    <property type="match status" value="1"/>
</dbReference>
<comment type="function">
    <text evidence="7 14">Catalyzes the formation of sulfite from adenosine 5'-phosphosulfate (APS) using thioredoxin as an electron donor.</text>
</comment>
<dbReference type="HAMAP" id="MF_00063">
    <property type="entry name" value="CysH"/>
    <property type="match status" value="1"/>
</dbReference>
<evidence type="ECO:0000256" key="3">
    <source>
        <dbReference type="ARBA" id="ARBA00022723"/>
    </source>
</evidence>
<dbReference type="GO" id="GO:0043866">
    <property type="term" value="F:adenylyl-sulfate reductase (thioredoxin) activity"/>
    <property type="evidence" value="ECO:0007669"/>
    <property type="project" value="UniProtKB-EC"/>
</dbReference>
<feature type="binding site" evidence="14">
    <location>
        <position position="217"/>
    </location>
    <ligand>
        <name>[4Fe-4S] cluster</name>
        <dbReference type="ChEBI" id="CHEBI:49883"/>
    </ligand>
</feature>
<evidence type="ECO:0000256" key="7">
    <source>
        <dbReference type="ARBA" id="ARBA00024298"/>
    </source>
</evidence>
<evidence type="ECO:0000256" key="9">
    <source>
        <dbReference type="ARBA" id="ARBA00024386"/>
    </source>
</evidence>
<evidence type="ECO:0000256" key="2">
    <source>
        <dbReference type="ARBA" id="ARBA00022490"/>
    </source>
</evidence>
<dbReference type="AlphaFoldDB" id="A0A831LQ95"/>
<evidence type="ECO:0000256" key="13">
    <source>
        <dbReference type="ARBA" id="ARBA00048441"/>
    </source>
</evidence>
<dbReference type="GO" id="GO:0051539">
    <property type="term" value="F:4 iron, 4 sulfur cluster binding"/>
    <property type="evidence" value="ECO:0007669"/>
    <property type="project" value="UniProtKB-UniRule"/>
</dbReference>
<dbReference type="EC" id="1.8.4.10" evidence="9 14"/>
<name>A0A831LQ95_9BACT</name>
<dbReference type="Gene3D" id="3.40.50.620">
    <property type="entry name" value="HUPs"/>
    <property type="match status" value="1"/>
</dbReference>
<evidence type="ECO:0000256" key="11">
    <source>
        <dbReference type="ARBA" id="ARBA00030894"/>
    </source>
</evidence>
<gene>
    <name evidence="14" type="primary">cysH</name>
    <name evidence="16" type="ORF">ENN94_02675</name>
</gene>
<keyword evidence="3 14" id="KW-0479">Metal-binding</keyword>
<dbReference type="GO" id="GO:0046872">
    <property type="term" value="F:metal ion binding"/>
    <property type="evidence" value="ECO:0007669"/>
    <property type="project" value="UniProtKB-KW"/>
</dbReference>
<proteinExistence type="inferred from homology"/>
<dbReference type="InterPro" id="IPR011798">
    <property type="entry name" value="APS_reductase"/>
</dbReference>
<evidence type="ECO:0000313" key="16">
    <source>
        <dbReference type="EMBL" id="HDR46584.1"/>
    </source>
</evidence>
<comment type="cofactor">
    <cofactor evidence="14">
        <name>[4Fe-4S] cluster</name>
        <dbReference type="ChEBI" id="CHEBI:49883"/>
    </cofactor>
    <text evidence="14">Binds 1 [4Fe-4S] cluster per subunit.</text>
</comment>
<dbReference type="NCBIfam" id="TIGR02055">
    <property type="entry name" value="APS_reductase"/>
    <property type="match status" value="1"/>
</dbReference>
<feature type="binding site" evidence="14">
    <location>
        <position position="131"/>
    </location>
    <ligand>
        <name>[4Fe-4S] cluster</name>
        <dbReference type="ChEBI" id="CHEBI:49883"/>
    </ligand>
</feature>